<dbReference type="GO" id="GO:0003677">
    <property type="term" value="F:DNA binding"/>
    <property type="evidence" value="ECO:0007669"/>
    <property type="project" value="InterPro"/>
</dbReference>
<dbReference type="GO" id="GO:0016075">
    <property type="term" value="P:rRNA catabolic process"/>
    <property type="evidence" value="ECO:0007669"/>
    <property type="project" value="TreeGrafter"/>
</dbReference>
<dbReference type="GO" id="GO:0004521">
    <property type="term" value="F:RNA endonuclease activity"/>
    <property type="evidence" value="ECO:0007669"/>
    <property type="project" value="TreeGrafter"/>
</dbReference>
<dbReference type="GO" id="GO:0006402">
    <property type="term" value="P:mRNA catabolic process"/>
    <property type="evidence" value="ECO:0007669"/>
    <property type="project" value="TreeGrafter"/>
</dbReference>
<dbReference type="InterPro" id="IPR003477">
    <property type="entry name" value="PemK-like"/>
</dbReference>
<name>A0A8S5TA14_9CAUD</name>
<organism evidence="1">
    <name type="scientific">Siphoviridae sp. ctwDi18</name>
    <dbReference type="NCBI Taxonomy" id="2827970"/>
    <lineage>
        <taxon>Viruses</taxon>
        <taxon>Duplodnaviria</taxon>
        <taxon>Heunggongvirae</taxon>
        <taxon>Uroviricota</taxon>
        <taxon>Caudoviricetes</taxon>
    </lineage>
</organism>
<protein>
    <submittedName>
        <fullName evidence="1">Growth inhibitor</fullName>
    </submittedName>
</protein>
<accession>A0A8S5TA14</accession>
<dbReference type="SUPFAM" id="SSF50118">
    <property type="entry name" value="Cell growth inhibitor/plasmid maintenance toxic component"/>
    <property type="match status" value="1"/>
</dbReference>
<dbReference type="Gene3D" id="2.30.30.110">
    <property type="match status" value="1"/>
</dbReference>
<dbReference type="PANTHER" id="PTHR33988:SF2">
    <property type="entry name" value="ENDORIBONUCLEASE MAZF"/>
    <property type="match status" value="1"/>
</dbReference>
<dbReference type="InterPro" id="IPR011067">
    <property type="entry name" value="Plasmid_toxin/cell-grow_inhib"/>
</dbReference>
<dbReference type="Pfam" id="PF02452">
    <property type="entry name" value="PemK_toxin"/>
    <property type="match status" value="1"/>
</dbReference>
<evidence type="ECO:0000313" key="1">
    <source>
        <dbReference type="EMBL" id="DAF59867.1"/>
    </source>
</evidence>
<dbReference type="EMBL" id="BK032778">
    <property type="protein sequence ID" value="DAF59867.1"/>
    <property type="molecule type" value="Genomic_DNA"/>
</dbReference>
<proteinExistence type="predicted"/>
<dbReference type="PANTHER" id="PTHR33988">
    <property type="entry name" value="ENDORIBONUCLEASE MAZF-RELATED"/>
    <property type="match status" value="1"/>
</dbReference>
<sequence>MLISKGDVYWVDMSKVWSESDIHAQKGMRPCVIISNNKNNDNNSRVVIVPLTTREDDLPQHTMILIHNIKNYVVPECITSIPKNLLGKKYGWVSRKTFNYVIKAVKIQLGLWEGDRHERY</sequence>
<reference evidence="1" key="1">
    <citation type="journal article" date="2021" name="Proc. Natl. Acad. Sci. U.S.A.">
        <title>A Catalog of Tens of Thousands of Viruses from Human Metagenomes Reveals Hidden Associations with Chronic Diseases.</title>
        <authorList>
            <person name="Tisza M.J."/>
            <person name="Buck C.B."/>
        </authorList>
    </citation>
    <scope>NUCLEOTIDE SEQUENCE</scope>
    <source>
        <strain evidence="1">CtwDi18</strain>
    </source>
</reference>